<comment type="caution">
    <text evidence="2">The sequence shown here is derived from an EMBL/GenBank/DDBJ whole genome shotgun (WGS) entry which is preliminary data.</text>
</comment>
<dbReference type="Proteomes" id="UP000006772">
    <property type="component" value="Unassembled WGS sequence"/>
</dbReference>
<organism evidence="2 3">
    <name type="scientific">Herbaspirillum frisingense GSF30</name>
    <dbReference type="NCBI Taxonomy" id="864073"/>
    <lineage>
        <taxon>Bacteria</taxon>
        <taxon>Pseudomonadati</taxon>
        <taxon>Pseudomonadota</taxon>
        <taxon>Betaproteobacteria</taxon>
        <taxon>Burkholderiales</taxon>
        <taxon>Oxalobacteraceae</taxon>
        <taxon>Herbaspirillum</taxon>
    </lineage>
</organism>
<keyword evidence="1" id="KW-0472">Membrane</keyword>
<feature type="transmembrane region" description="Helical" evidence="1">
    <location>
        <begin position="359"/>
        <end position="379"/>
    </location>
</feature>
<protein>
    <submittedName>
        <fullName evidence="2">Chain length determinant protein</fullName>
    </submittedName>
</protein>
<dbReference type="PANTHER" id="PTHR32309:SF13">
    <property type="entry name" value="FERRIC ENTEROBACTIN TRANSPORT PROTEIN FEPE"/>
    <property type="match status" value="1"/>
</dbReference>
<evidence type="ECO:0000313" key="3">
    <source>
        <dbReference type="Proteomes" id="UP000006772"/>
    </source>
</evidence>
<accession>A0AAI9IFN6</accession>
<feature type="transmembrane region" description="Helical" evidence="1">
    <location>
        <begin position="30"/>
        <end position="51"/>
    </location>
</feature>
<dbReference type="GO" id="GO:0004713">
    <property type="term" value="F:protein tyrosine kinase activity"/>
    <property type="evidence" value="ECO:0007669"/>
    <property type="project" value="TreeGrafter"/>
</dbReference>
<sequence>MSNMQAENSPISVKGSRWARLKQDWLSIRIFGKLIRVIAVLAVLISLYWLFVASDRYVSEATVILRKTDSAASAATDLSAVTKGMLGINRADQFLLREYLLSVDMLKKLDQKLHLREHYSDSEHDPFSRMWLGRDSIEHFHAYYLSRVSVEYDDYAGVLRIAVQAYDAKFSQDLARALVQEGERYMNQLGHELAQAQVDFLVGQVDTARLRVQQTNQALLRFQNSKGLISPQTTAEGINAIVSKLEDQRSQIQTNLAALPRNLNADHPNVVMLQNSLAAVDRQIARERAKLAQPEGKTLNYTMEEYQRLQMETVFAQDIYKAALAGLERGRSEATRMIDKVSVLQTPNLPEYPLEPRRLYNAFFTLLVALMLAGILKLLESIVRDHVD</sequence>
<gene>
    <name evidence="2" type="ORF">HFRIS_008556</name>
</gene>
<dbReference type="InterPro" id="IPR050445">
    <property type="entry name" value="Bact_polysacc_biosynth/exp"/>
</dbReference>
<evidence type="ECO:0000256" key="1">
    <source>
        <dbReference type="SAM" id="Phobius"/>
    </source>
</evidence>
<evidence type="ECO:0000313" key="2">
    <source>
        <dbReference type="EMBL" id="EOA05179.1"/>
    </source>
</evidence>
<proteinExistence type="predicted"/>
<dbReference type="EMBL" id="AEEC02000009">
    <property type="protein sequence ID" value="EOA05179.1"/>
    <property type="molecule type" value="Genomic_DNA"/>
</dbReference>
<dbReference type="AlphaFoldDB" id="A0AAI9IFN6"/>
<keyword evidence="1" id="KW-1133">Transmembrane helix</keyword>
<reference evidence="2 3" key="1">
    <citation type="journal article" date="2013" name="Front. Microbiol.">
        <title>The genome of the endophytic bacterium H. frisingense GSF30(T) identifies diverse strategies in the Herbaspirillum genus to interact with plants.</title>
        <authorList>
            <person name="Straub D."/>
            <person name="Rothballer M."/>
            <person name="Hartmann A."/>
            <person name="Ludewig U."/>
        </authorList>
    </citation>
    <scope>NUCLEOTIDE SEQUENCE [LARGE SCALE GENOMIC DNA]</scope>
    <source>
        <strain evidence="2 3">GSF30</strain>
    </source>
</reference>
<name>A0AAI9IFN6_9BURK</name>
<dbReference type="GO" id="GO:0005886">
    <property type="term" value="C:plasma membrane"/>
    <property type="evidence" value="ECO:0007669"/>
    <property type="project" value="TreeGrafter"/>
</dbReference>
<keyword evidence="1" id="KW-0812">Transmembrane</keyword>
<dbReference type="PANTHER" id="PTHR32309">
    <property type="entry name" value="TYROSINE-PROTEIN KINASE"/>
    <property type="match status" value="1"/>
</dbReference>